<dbReference type="Proteomes" id="UP001150266">
    <property type="component" value="Unassembled WGS sequence"/>
</dbReference>
<reference evidence="2" key="1">
    <citation type="submission" date="2022-08" db="EMBL/GenBank/DDBJ databases">
        <title>A Global Phylogenomic Analysis of the Shiitake Genus Lentinula.</title>
        <authorList>
            <consortium name="DOE Joint Genome Institute"/>
            <person name="Sierra-Patev S."/>
            <person name="Min B."/>
            <person name="Naranjo-Ortiz M."/>
            <person name="Looney B."/>
            <person name="Konkel Z."/>
            <person name="Slot J.C."/>
            <person name="Sakamoto Y."/>
            <person name="Steenwyk J.L."/>
            <person name="Rokas A."/>
            <person name="Carro J."/>
            <person name="Camarero S."/>
            <person name="Ferreira P."/>
            <person name="Molpeceres G."/>
            <person name="Ruiz-Duenas F.J."/>
            <person name="Serrano A."/>
            <person name="Henrissat B."/>
            <person name="Drula E."/>
            <person name="Hughes K.W."/>
            <person name="Mata J.L."/>
            <person name="Ishikawa N.K."/>
            <person name="Vargas-Isla R."/>
            <person name="Ushijima S."/>
            <person name="Smith C.A."/>
            <person name="Ahrendt S."/>
            <person name="Andreopoulos W."/>
            <person name="He G."/>
            <person name="Labutti K."/>
            <person name="Lipzen A."/>
            <person name="Ng V."/>
            <person name="Riley R."/>
            <person name="Sandor L."/>
            <person name="Barry K."/>
            <person name="Martinez A.T."/>
            <person name="Xiao Y."/>
            <person name="Gibbons J.G."/>
            <person name="Terashima K."/>
            <person name="Grigoriev I.V."/>
            <person name="Hibbett D.S."/>
        </authorList>
    </citation>
    <scope>NUCLEOTIDE SEQUENCE</scope>
    <source>
        <strain evidence="2">JLM2183</strain>
    </source>
</reference>
<dbReference type="EMBL" id="JAOTPV010000001">
    <property type="protein sequence ID" value="KAJ4490217.1"/>
    <property type="molecule type" value="Genomic_DNA"/>
</dbReference>
<protein>
    <submittedName>
        <fullName evidence="2">Uncharacterized protein</fullName>
    </submittedName>
</protein>
<organism evidence="2 3">
    <name type="scientific">Lentinula aciculospora</name>
    <dbReference type="NCBI Taxonomy" id="153920"/>
    <lineage>
        <taxon>Eukaryota</taxon>
        <taxon>Fungi</taxon>
        <taxon>Dikarya</taxon>
        <taxon>Basidiomycota</taxon>
        <taxon>Agaricomycotina</taxon>
        <taxon>Agaricomycetes</taxon>
        <taxon>Agaricomycetidae</taxon>
        <taxon>Agaricales</taxon>
        <taxon>Marasmiineae</taxon>
        <taxon>Omphalotaceae</taxon>
        <taxon>Lentinula</taxon>
    </lineage>
</organism>
<gene>
    <name evidence="2" type="ORF">J3R30DRAFT_47702</name>
</gene>
<keyword evidence="1" id="KW-0732">Signal</keyword>
<feature type="chain" id="PRO_5040811460" evidence="1">
    <location>
        <begin position="26"/>
        <end position="261"/>
    </location>
</feature>
<accession>A0A9W9ATI5</accession>
<dbReference type="AlphaFoldDB" id="A0A9W9ATI5"/>
<evidence type="ECO:0000256" key="1">
    <source>
        <dbReference type="SAM" id="SignalP"/>
    </source>
</evidence>
<comment type="caution">
    <text evidence="2">The sequence shown here is derived from an EMBL/GenBank/DDBJ whole genome shotgun (WGS) entry which is preliminary data.</text>
</comment>
<proteinExistence type="predicted"/>
<evidence type="ECO:0000313" key="3">
    <source>
        <dbReference type="Proteomes" id="UP001150266"/>
    </source>
</evidence>
<keyword evidence="3" id="KW-1185">Reference proteome</keyword>
<name>A0A9W9ATI5_9AGAR</name>
<evidence type="ECO:0000313" key="2">
    <source>
        <dbReference type="EMBL" id="KAJ4490217.1"/>
    </source>
</evidence>
<dbReference type="OrthoDB" id="3255642at2759"/>
<sequence>MHFLNTVSFLSIFVVSALFPLSASACEGPCITNTTDKYIEKFTTPVKTLLGYTNIKIASRFYIPSTADCASHLQDAYHKVAYASLENAIFPSYFHGKCEQHTANGTLVNPPGCPNPDCPVVCGTPGSMVHFFPVLRNITVTTHEEIFALLTKQDSASFQDVKTCVLNAMPAKKCPNKDASHTTRSFSRLFAARFPRSLARGSFTGLSRRETCFDDATFEKDLHDVLQAGMVQMWPDVCDAHNEYAKCNWEKEMKAFILQFP</sequence>
<feature type="signal peptide" evidence="1">
    <location>
        <begin position="1"/>
        <end position="25"/>
    </location>
</feature>